<keyword evidence="2" id="KW-1185">Reference proteome</keyword>
<gene>
    <name evidence="1" type="ORF">MFLO_16085</name>
</gene>
<evidence type="ECO:0000313" key="1">
    <source>
        <dbReference type="EMBL" id="EUJ23255.1"/>
    </source>
</evidence>
<protein>
    <submittedName>
        <fullName evidence="1">Uncharacterized protein</fullName>
    </submittedName>
</protein>
<reference evidence="1 2" key="1">
    <citation type="journal article" date="2014" name="Int. J. Syst. Evol. Microbiol.">
        <title>Listeria floridensis sp. nov., Listeria aquatica sp. nov., Listeria cornellensis sp. nov., Listeria riparia sp. nov. and Listeria grandensis sp. nov., from agricultural and natural environments.</title>
        <authorList>
            <person name="den Bakker H.C."/>
            <person name="Warchocki S."/>
            <person name="Wright E.M."/>
            <person name="Allred A.F."/>
            <person name="Ahlstrom C."/>
            <person name="Manuel C.S."/>
            <person name="Stasiewicz M.J."/>
            <person name="Burrell A."/>
            <person name="Roof S."/>
            <person name="Strawn L."/>
            <person name="Fortes E.D."/>
            <person name="Nightingale K.K."/>
            <person name="Kephart D."/>
            <person name="Wiedmann M."/>
        </authorList>
    </citation>
    <scope>NUCLEOTIDE SEQUENCE [LARGE SCALE GENOMIC DNA]</scope>
    <source>
        <strain evidence="1 2">FSL S10-1187</strain>
    </source>
</reference>
<organism evidence="1 2">
    <name type="scientific">Listeria floridensis FSL S10-1187</name>
    <dbReference type="NCBI Taxonomy" id="1265817"/>
    <lineage>
        <taxon>Bacteria</taxon>
        <taxon>Bacillati</taxon>
        <taxon>Bacillota</taxon>
        <taxon>Bacilli</taxon>
        <taxon>Bacillales</taxon>
        <taxon>Listeriaceae</taxon>
        <taxon>Listeria</taxon>
    </lineage>
</organism>
<evidence type="ECO:0000313" key="2">
    <source>
        <dbReference type="Proteomes" id="UP000019249"/>
    </source>
</evidence>
<comment type="caution">
    <text evidence="1">The sequence shown here is derived from an EMBL/GenBank/DDBJ whole genome shotgun (WGS) entry which is preliminary data.</text>
</comment>
<proteinExistence type="predicted"/>
<accession>A0ABP3AT73</accession>
<dbReference type="EMBL" id="AODF01000076">
    <property type="protein sequence ID" value="EUJ23255.1"/>
    <property type="molecule type" value="Genomic_DNA"/>
</dbReference>
<dbReference type="Proteomes" id="UP000019249">
    <property type="component" value="Unassembled WGS sequence"/>
</dbReference>
<name>A0ABP3AT73_9LIST</name>
<sequence length="82" mass="9415">MLIVNQLLRMLKKSKYVEAVHITEGIHHSPKCVALAHADHYGLGEGVYLPDTSYPIDRPHPRCTSYLTYVMKPRKDGLFDDY</sequence>